<proteinExistence type="predicted"/>
<evidence type="ECO:0000256" key="8">
    <source>
        <dbReference type="ARBA" id="ARBA00022889"/>
    </source>
</evidence>
<accession>A0AAV7PIG6</accession>
<reference evidence="16" key="1">
    <citation type="journal article" date="2022" name="bioRxiv">
        <title>Sequencing and chromosome-scale assembly of the giantPleurodeles waltlgenome.</title>
        <authorList>
            <person name="Brown T."/>
            <person name="Elewa A."/>
            <person name="Iarovenko S."/>
            <person name="Subramanian E."/>
            <person name="Araus A.J."/>
            <person name="Petzold A."/>
            <person name="Susuki M."/>
            <person name="Suzuki K.-i.T."/>
            <person name="Hayashi T."/>
            <person name="Toyoda A."/>
            <person name="Oliveira C."/>
            <person name="Osipova E."/>
            <person name="Leigh N.D."/>
            <person name="Simon A."/>
            <person name="Yun M.H."/>
        </authorList>
    </citation>
    <scope>NUCLEOTIDE SEQUENCE</scope>
    <source>
        <strain evidence="16">20211129_DDA</strain>
        <tissue evidence="16">Liver</tissue>
    </source>
</reference>
<dbReference type="Pfam" id="PF08266">
    <property type="entry name" value="Cadherin_2"/>
    <property type="match status" value="1"/>
</dbReference>
<dbReference type="FunFam" id="2.60.40.60:FF:000129">
    <property type="entry name" value="protocadherin alpha-C2 isoform X1"/>
    <property type="match status" value="1"/>
</dbReference>
<comment type="caution">
    <text evidence="16">The sequence shown here is derived from an EMBL/GenBank/DDBJ whole genome shotgun (WGS) entry which is preliminary data.</text>
</comment>
<feature type="coiled-coil region" evidence="13">
    <location>
        <begin position="586"/>
        <end position="613"/>
    </location>
</feature>
<evidence type="ECO:0000313" key="16">
    <source>
        <dbReference type="EMBL" id="KAJ1128063.1"/>
    </source>
</evidence>
<dbReference type="FunFam" id="2.60.40.60:FF:000002">
    <property type="entry name" value="Protocadherin alpha 2"/>
    <property type="match status" value="1"/>
</dbReference>
<organism evidence="16 17">
    <name type="scientific">Pleurodeles waltl</name>
    <name type="common">Iberian ribbed newt</name>
    <dbReference type="NCBI Taxonomy" id="8319"/>
    <lineage>
        <taxon>Eukaryota</taxon>
        <taxon>Metazoa</taxon>
        <taxon>Chordata</taxon>
        <taxon>Craniata</taxon>
        <taxon>Vertebrata</taxon>
        <taxon>Euteleostomi</taxon>
        <taxon>Amphibia</taxon>
        <taxon>Batrachia</taxon>
        <taxon>Caudata</taxon>
        <taxon>Salamandroidea</taxon>
        <taxon>Salamandridae</taxon>
        <taxon>Pleurodelinae</taxon>
        <taxon>Pleurodeles</taxon>
    </lineage>
</organism>
<comment type="function">
    <text evidence="1">Potential calcium-dependent cell-adhesion protein. May be involved in the establishment and maintenance of specific neuronal connections in the brain.</text>
</comment>
<keyword evidence="4" id="KW-0812">Transmembrane</keyword>
<dbReference type="Gene3D" id="3.30.70.1820">
    <property type="entry name" value="L1 transposable element, RRM domain"/>
    <property type="match status" value="1"/>
</dbReference>
<gene>
    <name evidence="16" type="ORF">NDU88_006450</name>
</gene>
<keyword evidence="10" id="KW-0472">Membrane</keyword>
<keyword evidence="13" id="KW-0175">Coiled coil</keyword>
<dbReference type="FunFam" id="2.60.40.60:FF:000001">
    <property type="entry name" value="Protocadherin alpha 2"/>
    <property type="match status" value="1"/>
</dbReference>
<dbReference type="GO" id="GO:0007156">
    <property type="term" value="P:homophilic cell adhesion via plasma membrane adhesion molecules"/>
    <property type="evidence" value="ECO:0007669"/>
    <property type="project" value="InterPro"/>
</dbReference>
<evidence type="ECO:0000256" key="7">
    <source>
        <dbReference type="ARBA" id="ARBA00022837"/>
    </source>
</evidence>
<evidence type="ECO:0000256" key="2">
    <source>
        <dbReference type="ARBA" id="ARBA00004251"/>
    </source>
</evidence>
<evidence type="ECO:0000259" key="15">
    <source>
        <dbReference type="PROSITE" id="PS50268"/>
    </source>
</evidence>
<feature type="domain" description="Cadherin" evidence="15">
    <location>
        <begin position="18"/>
        <end position="124"/>
    </location>
</feature>
<dbReference type="FunFam" id="2.60.40.60:FF:000006">
    <property type="entry name" value="Protocadherin alpha 2"/>
    <property type="match status" value="1"/>
</dbReference>
<dbReference type="Pfam" id="PF00028">
    <property type="entry name" value="Cadherin"/>
    <property type="match status" value="4"/>
</dbReference>
<evidence type="ECO:0000256" key="11">
    <source>
        <dbReference type="ARBA" id="ARBA00023180"/>
    </source>
</evidence>
<dbReference type="SMART" id="SM00112">
    <property type="entry name" value="CA"/>
    <property type="match status" value="5"/>
</dbReference>
<dbReference type="FunFam" id="2.60.40.60:FF:000007">
    <property type="entry name" value="Protocadherin alpha 2"/>
    <property type="match status" value="1"/>
</dbReference>
<feature type="domain" description="Cadherin" evidence="15">
    <location>
        <begin position="233"/>
        <end position="337"/>
    </location>
</feature>
<dbReference type="InterPro" id="IPR050174">
    <property type="entry name" value="Protocadherin/Cadherin-CA"/>
</dbReference>
<evidence type="ECO:0000256" key="9">
    <source>
        <dbReference type="ARBA" id="ARBA00022989"/>
    </source>
</evidence>
<evidence type="ECO:0000256" key="14">
    <source>
        <dbReference type="SAM" id="SignalP"/>
    </source>
</evidence>
<dbReference type="PROSITE" id="PS00232">
    <property type="entry name" value="CADHERIN_1"/>
    <property type="match status" value="3"/>
</dbReference>
<keyword evidence="8" id="KW-0130">Cell adhesion</keyword>
<feature type="domain" description="Cadherin" evidence="15">
    <location>
        <begin position="338"/>
        <end position="442"/>
    </location>
</feature>
<name>A0AAV7PIG6_PLEWA</name>
<dbReference type="GO" id="GO:0005886">
    <property type="term" value="C:plasma membrane"/>
    <property type="evidence" value="ECO:0007669"/>
    <property type="project" value="UniProtKB-SubCell"/>
</dbReference>
<dbReference type="AlphaFoldDB" id="A0AAV7PIG6"/>
<feature type="domain" description="Cadherin" evidence="15">
    <location>
        <begin position="443"/>
        <end position="552"/>
    </location>
</feature>
<keyword evidence="5 14" id="KW-0732">Signal</keyword>
<dbReference type="CDD" id="cd11304">
    <property type="entry name" value="Cadherin_repeat"/>
    <property type="match status" value="4"/>
</dbReference>
<feature type="domain" description="Cadherin" evidence="15">
    <location>
        <begin position="125"/>
        <end position="232"/>
    </location>
</feature>
<evidence type="ECO:0000256" key="5">
    <source>
        <dbReference type="ARBA" id="ARBA00022729"/>
    </source>
</evidence>
<dbReference type="PRINTS" id="PR00205">
    <property type="entry name" value="CADHERIN"/>
</dbReference>
<evidence type="ECO:0000256" key="6">
    <source>
        <dbReference type="ARBA" id="ARBA00022737"/>
    </source>
</evidence>
<protein>
    <recommendedName>
        <fullName evidence="15">Cadherin domain-containing protein</fullName>
    </recommendedName>
</protein>
<evidence type="ECO:0000256" key="1">
    <source>
        <dbReference type="ARBA" id="ARBA00003436"/>
    </source>
</evidence>
<evidence type="ECO:0000256" key="3">
    <source>
        <dbReference type="ARBA" id="ARBA00022475"/>
    </source>
</evidence>
<keyword evidence="9" id="KW-1133">Transmembrane helix</keyword>
<dbReference type="InterPro" id="IPR013164">
    <property type="entry name" value="Cadherin_N"/>
</dbReference>
<keyword evidence="6" id="KW-0677">Repeat</keyword>
<sequence>MHLDGRVLFYFLMAWAAAADQIRYAVPEEMEKGSIVGNIARDLGLQTEDLSKRSVRIVSRGKTQHFSFSLTNGYLSISEKIDREKICAHTSPCLLIVELIAQNPLQLYQFEVEIQDINDNAPRFQEEELLLDISEISVPGTLLSLPRASDQDVGVNSIQDYHLMENVHFKTVVSETRDQKEAKLILERALDRENVSVHHLILVATDGGDPVRSGTLQIRVFILDNNDNPPVFSHYVYKVTVDEDVAEGTLLTTVTATDADQGINAEVTYSVGLPPLGLPPKVQIDSQSGDVYLTGTLDFEDTAFYEIKIHAKDNGGLVGESRLMIEVIDRNDNSPTITITSLSTPISEDSKPGTVIAILNVHDRDSQENGRVTCFISENLPFHLEYSFSNYYSLVTVQLLDREEAFEYNISIIAEDHGTPVLTTSEMIRLLISDINDNAPVFDSPSFTAYVMENNPKAVSIFSVKARDSDWDQNAIITYSLMNNFKEDASRFSYLSINSGTGVIYALRSFDYEEFKELKVQVKAHDGGSPPLSNNDTLTIVVVDENDNRPQILFPSPSMDESTGVEFVPRSSDPGYLVTKALQYTSKRLEEHVQLLTKQQNILEARLEDQEGRARRNNIRVVGVPKGAEGPSVDLFLEDLILNKLRPKRLPNFFSVERAHWAPILLPKPL</sequence>
<evidence type="ECO:0000256" key="4">
    <source>
        <dbReference type="ARBA" id="ARBA00022692"/>
    </source>
</evidence>
<keyword evidence="7 12" id="KW-0106">Calcium</keyword>
<dbReference type="GO" id="GO:0005509">
    <property type="term" value="F:calcium ion binding"/>
    <property type="evidence" value="ECO:0007669"/>
    <property type="project" value="UniProtKB-UniRule"/>
</dbReference>
<feature type="signal peptide" evidence="14">
    <location>
        <begin position="1"/>
        <end position="19"/>
    </location>
</feature>
<dbReference type="EMBL" id="JANPWB010000011">
    <property type="protein sequence ID" value="KAJ1128063.1"/>
    <property type="molecule type" value="Genomic_DNA"/>
</dbReference>
<dbReference type="Gene3D" id="2.60.40.60">
    <property type="entry name" value="Cadherins"/>
    <property type="match status" value="5"/>
</dbReference>
<evidence type="ECO:0000313" key="17">
    <source>
        <dbReference type="Proteomes" id="UP001066276"/>
    </source>
</evidence>
<dbReference type="InterPro" id="IPR020894">
    <property type="entry name" value="Cadherin_CS"/>
</dbReference>
<feature type="chain" id="PRO_5043753711" description="Cadherin domain-containing protein" evidence="14">
    <location>
        <begin position="20"/>
        <end position="670"/>
    </location>
</feature>
<keyword evidence="11" id="KW-0325">Glycoprotein</keyword>
<dbReference type="Proteomes" id="UP001066276">
    <property type="component" value="Chromosome 7"/>
</dbReference>
<evidence type="ECO:0000256" key="13">
    <source>
        <dbReference type="SAM" id="Coils"/>
    </source>
</evidence>
<keyword evidence="17" id="KW-1185">Reference proteome</keyword>
<dbReference type="PANTHER" id="PTHR24028">
    <property type="entry name" value="CADHERIN-87A"/>
    <property type="match status" value="1"/>
</dbReference>
<dbReference type="SUPFAM" id="SSF49313">
    <property type="entry name" value="Cadherin-like"/>
    <property type="match status" value="5"/>
</dbReference>
<dbReference type="InterPro" id="IPR002126">
    <property type="entry name" value="Cadherin-like_dom"/>
</dbReference>
<comment type="subcellular location">
    <subcellularLocation>
        <location evidence="2">Cell membrane</location>
        <topology evidence="2">Single-pass type I membrane protein</topology>
    </subcellularLocation>
</comment>
<dbReference type="InterPro" id="IPR015919">
    <property type="entry name" value="Cadherin-like_sf"/>
</dbReference>
<dbReference type="PROSITE" id="PS50268">
    <property type="entry name" value="CADHERIN_2"/>
    <property type="match status" value="5"/>
</dbReference>
<evidence type="ECO:0000256" key="12">
    <source>
        <dbReference type="PROSITE-ProRule" id="PRU00043"/>
    </source>
</evidence>
<dbReference type="PANTHER" id="PTHR24028:SF234">
    <property type="entry name" value="PROTOCADHERIN GAMMA-A3"/>
    <property type="match status" value="1"/>
</dbReference>
<evidence type="ECO:0000256" key="10">
    <source>
        <dbReference type="ARBA" id="ARBA00023136"/>
    </source>
</evidence>
<keyword evidence="3" id="KW-1003">Cell membrane</keyword>